<gene>
    <name evidence="2" type="ORF">B0T24DRAFT_621883</name>
</gene>
<comment type="caution">
    <text evidence="2">The sequence shown here is derived from an EMBL/GenBank/DDBJ whole genome shotgun (WGS) entry which is preliminary data.</text>
</comment>
<protein>
    <submittedName>
        <fullName evidence="2">Uncharacterized protein</fullName>
    </submittedName>
</protein>
<name>A0AAE0KAP7_9PEZI</name>
<evidence type="ECO:0000256" key="1">
    <source>
        <dbReference type="SAM" id="MobiDB-lite"/>
    </source>
</evidence>
<dbReference type="PANTHER" id="PTHR40462">
    <property type="entry name" value="CHROMOSOME 1, WHOLE GENOME SHOTGUN SEQUENCE"/>
    <property type="match status" value="1"/>
</dbReference>
<feature type="compositionally biased region" description="Low complexity" evidence="1">
    <location>
        <begin position="9"/>
        <end position="18"/>
    </location>
</feature>
<dbReference type="AlphaFoldDB" id="A0AAE0KAP7"/>
<organism evidence="2 3">
    <name type="scientific">Lasiosphaeria ovina</name>
    <dbReference type="NCBI Taxonomy" id="92902"/>
    <lineage>
        <taxon>Eukaryota</taxon>
        <taxon>Fungi</taxon>
        <taxon>Dikarya</taxon>
        <taxon>Ascomycota</taxon>
        <taxon>Pezizomycotina</taxon>
        <taxon>Sordariomycetes</taxon>
        <taxon>Sordariomycetidae</taxon>
        <taxon>Sordariales</taxon>
        <taxon>Lasiosphaeriaceae</taxon>
        <taxon>Lasiosphaeria</taxon>
    </lineage>
</organism>
<dbReference type="PANTHER" id="PTHR40462:SF1">
    <property type="entry name" value="EXPRESSED PROTEIN"/>
    <property type="match status" value="1"/>
</dbReference>
<feature type="region of interest" description="Disordered" evidence="1">
    <location>
        <begin position="40"/>
        <end position="62"/>
    </location>
</feature>
<evidence type="ECO:0000313" key="2">
    <source>
        <dbReference type="EMBL" id="KAK3372964.1"/>
    </source>
</evidence>
<accession>A0AAE0KAP7</accession>
<dbReference type="EMBL" id="JAULSN010000004">
    <property type="protein sequence ID" value="KAK3372964.1"/>
    <property type="molecule type" value="Genomic_DNA"/>
</dbReference>
<evidence type="ECO:0000313" key="3">
    <source>
        <dbReference type="Proteomes" id="UP001287356"/>
    </source>
</evidence>
<dbReference type="Proteomes" id="UP001287356">
    <property type="component" value="Unassembled WGS sequence"/>
</dbReference>
<proteinExistence type="predicted"/>
<feature type="region of interest" description="Disordered" evidence="1">
    <location>
        <begin position="1"/>
        <end position="27"/>
    </location>
</feature>
<sequence>MDSFVNKIKSATSSSGKGASEKNEDYLDKGVDLVQEKVFKQGQQRNESGGEQAKDEKISDGIRTGYRKIMGKDIPIQDK</sequence>
<reference evidence="2" key="1">
    <citation type="journal article" date="2023" name="Mol. Phylogenet. Evol.">
        <title>Genome-scale phylogeny and comparative genomics of the fungal order Sordariales.</title>
        <authorList>
            <person name="Hensen N."/>
            <person name="Bonometti L."/>
            <person name="Westerberg I."/>
            <person name="Brannstrom I.O."/>
            <person name="Guillou S."/>
            <person name="Cros-Aarteil S."/>
            <person name="Calhoun S."/>
            <person name="Haridas S."/>
            <person name="Kuo A."/>
            <person name="Mondo S."/>
            <person name="Pangilinan J."/>
            <person name="Riley R."/>
            <person name="LaButti K."/>
            <person name="Andreopoulos B."/>
            <person name="Lipzen A."/>
            <person name="Chen C."/>
            <person name="Yan M."/>
            <person name="Daum C."/>
            <person name="Ng V."/>
            <person name="Clum A."/>
            <person name="Steindorff A."/>
            <person name="Ohm R.A."/>
            <person name="Martin F."/>
            <person name="Silar P."/>
            <person name="Natvig D.O."/>
            <person name="Lalanne C."/>
            <person name="Gautier V."/>
            <person name="Ament-Velasquez S.L."/>
            <person name="Kruys A."/>
            <person name="Hutchinson M.I."/>
            <person name="Powell A.J."/>
            <person name="Barry K."/>
            <person name="Miller A.N."/>
            <person name="Grigoriev I.V."/>
            <person name="Debuchy R."/>
            <person name="Gladieux P."/>
            <person name="Hiltunen Thoren M."/>
            <person name="Johannesson H."/>
        </authorList>
    </citation>
    <scope>NUCLEOTIDE SEQUENCE</scope>
    <source>
        <strain evidence="2">CBS 958.72</strain>
    </source>
</reference>
<keyword evidence="3" id="KW-1185">Reference proteome</keyword>
<reference evidence="2" key="2">
    <citation type="submission" date="2023-06" db="EMBL/GenBank/DDBJ databases">
        <authorList>
            <consortium name="Lawrence Berkeley National Laboratory"/>
            <person name="Haridas S."/>
            <person name="Hensen N."/>
            <person name="Bonometti L."/>
            <person name="Westerberg I."/>
            <person name="Brannstrom I.O."/>
            <person name="Guillou S."/>
            <person name="Cros-Aarteil S."/>
            <person name="Calhoun S."/>
            <person name="Kuo A."/>
            <person name="Mondo S."/>
            <person name="Pangilinan J."/>
            <person name="Riley R."/>
            <person name="Labutti K."/>
            <person name="Andreopoulos B."/>
            <person name="Lipzen A."/>
            <person name="Chen C."/>
            <person name="Yanf M."/>
            <person name="Daum C."/>
            <person name="Ng V."/>
            <person name="Clum A."/>
            <person name="Steindorff A."/>
            <person name="Ohm R."/>
            <person name="Martin F."/>
            <person name="Silar P."/>
            <person name="Natvig D."/>
            <person name="Lalanne C."/>
            <person name="Gautier V."/>
            <person name="Ament-Velasquez S.L."/>
            <person name="Kruys A."/>
            <person name="Hutchinson M.I."/>
            <person name="Powell A.J."/>
            <person name="Barry K."/>
            <person name="Miller A.N."/>
            <person name="Grigoriev I.V."/>
            <person name="Debuchy R."/>
            <person name="Gladieux P."/>
            <person name="Thoren M.H."/>
            <person name="Johannesson H."/>
        </authorList>
    </citation>
    <scope>NUCLEOTIDE SEQUENCE</scope>
    <source>
        <strain evidence="2">CBS 958.72</strain>
    </source>
</reference>